<reference evidence="1" key="1">
    <citation type="submission" date="2018-05" db="EMBL/GenBank/DDBJ databases">
        <authorList>
            <person name="Lanie J.A."/>
            <person name="Ng W.-L."/>
            <person name="Kazmierczak K.M."/>
            <person name="Andrzejewski T.M."/>
            <person name="Davidsen T.M."/>
            <person name="Wayne K.J."/>
            <person name="Tettelin H."/>
            <person name="Glass J.I."/>
            <person name="Rusch D."/>
            <person name="Podicherti R."/>
            <person name="Tsui H.-C.T."/>
            <person name="Winkler M.E."/>
        </authorList>
    </citation>
    <scope>NUCLEOTIDE SEQUENCE</scope>
</reference>
<evidence type="ECO:0000313" key="1">
    <source>
        <dbReference type="EMBL" id="SVC83832.1"/>
    </source>
</evidence>
<feature type="non-terminal residue" evidence="1">
    <location>
        <position position="41"/>
    </location>
</feature>
<dbReference type="AlphaFoldDB" id="A0A382QGM9"/>
<name>A0A382QGM9_9ZZZZ</name>
<organism evidence="1">
    <name type="scientific">marine metagenome</name>
    <dbReference type="NCBI Taxonomy" id="408172"/>
    <lineage>
        <taxon>unclassified sequences</taxon>
        <taxon>metagenomes</taxon>
        <taxon>ecological metagenomes</taxon>
    </lineage>
</organism>
<accession>A0A382QGM9</accession>
<gene>
    <name evidence="1" type="ORF">METZ01_LOCUS336686</name>
</gene>
<dbReference type="EMBL" id="UINC01113901">
    <property type="protein sequence ID" value="SVC83832.1"/>
    <property type="molecule type" value="Genomic_DNA"/>
</dbReference>
<protein>
    <submittedName>
        <fullName evidence="1">Uncharacterized protein</fullName>
    </submittedName>
</protein>
<proteinExistence type="predicted"/>
<sequence>QRNGHGKYPWSDIRRYVNIPIQAPTEIFISARPQRSIRPRL</sequence>
<feature type="non-terminal residue" evidence="1">
    <location>
        <position position="1"/>
    </location>
</feature>